<keyword evidence="2" id="KW-0028">Amino-acid biosynthesis</keyword>
<dbReference type="Pfam" id="PF08501">
    <property type="entry name" value="Shikimate_dh_N"/>
    <property type="match status" value="1"/>
</dbReference>
<comment type="caution">
    <text evidence="4">The sequence shown here is derived from an EMBL/GenBank/DDBJ whole genome shotgun (WGS) entry which is preliminary data.</text>
</comment>
<protein>
    <submittedName>
        <fullName evidence="4">Shikimate dehydrogenase</fullName>
    </submittedName>
</protein>
<dbReference type="PANTHER" id="PTHR21089">
    <property type="entry name" value="SHIKIMATE DEHYDROGENASE"/>
    <property type="match status" value="1"/>
</dbReference>
<dbReference type="CDD" id="cd01065">
    <property type="entry name" value="NAD_bind_Shikimate_DH"/>
    <property type="match status" value="1"/>
</dbReference>
<evidence type="ECO:0000313" key="4">
    <source>
        <dbReference type="EMBL" id="TMQ50709.1"/>
    </source>
</evidence>
<dbReference type="GO" id="GO:0009073">
    <property type="term" value="P:aromatic amino acid family biosynthetic process"/>
    <property type="evidence" value="ECO:0007669"/>
    <property type="project" value="UniProtKB-KW"/>
</dbReference>
<dbReference type="Proteomes" id="UP000320184">
    <property type="component" value="Unassembled WGS sequence"/>
</dbReference>
<proteinExistence type="predicted"/>
<dbReference type="GO" id="GO:0050661">
    <property type="term" value="F:NADP binding"/>
    <property type="evidence" value="ECO:0007669"/>
    <property type="project" value="TreeGrafter"/>
</dbReference>
<dbReference type="SUPFAM" id="SSF51735">
    <property type="entry name" value="NAD(P)-binding Rossmann-fold domains"/>
    <property type="match status" value="1"/>
</dbReference>
<dbReference type="GO" id="GO:0004764">
    <property type="term" value="F:shikimate 3-dehydrogenase (NADP+) activity"/>
    <property type="evidence" value="ECO:0007669"/>
    <property type="project" value="InterPro"/>
</dbReference>
<dbReference type="Gene3D" id="3.40.50.10860">
    <property type="entry name" value="Leucine Dehydrogenase, chain A, domain 1"/>
    <property type="match status" value="1"/>
</dbReference>
<evidence type="ECO:0000256" key="1">
    <source>
        <dbReference type="ARBA" id="ARBA00004871"/>
    </source>
</evidence>
<dbReference type="InterPro" id="IPR013708">
    <property type="entry name" value="Shikimate_DH-bd_N"/>
</dbReference>
<dbReference type="InterPro" id="IPR046346">
    <property type="entry name" value="Aminoacid_DH-like_N_sf"/>
</dbReference>
<comment type="pathway">
    <text evidence="1">Metabolic intermediate biosynthesis; chorismate biosynthesis; chorismate from D-erythrose 4-phosphate and phosphoenolpyruvate: step 4/7.</text>
</comment>
<dbReference type="InterPro" id="IPR022893">
    <property type="entry name" value="Shikimate_DH_fam"/>
</dbReference>
<dbReference type="Gene3D" id="3.40.50.720">
    <property type="entry name" value="NAD(P)-binding Rossmann-like Domain"/>
    <property type="match status" value="1"/>
</dbReference>
<evidence type="ECO:0000313" key="5">
    <source>
        <dbReference type="Proteomes" id="UP000320184"/>
    </source>
</evidence>
<dbReference type="GO" id="GO:0009423">
    <property type="term" value="P:chorismate biosynthetic process"/>
    <property type="evidence" value="ECO:0007669"/>
    <property type="project" value="TreeGrafter"/>
</dbReference>
<reference evidence="4 5" key="1">
    <citation type="journal article" date="2019" name="Nat. Microbiol.">
        <title>Mediterranean grassland soil C-N compound turnover is dependent on rainfall and depth, and is mediated by genomically divergent microorganisms.</title>
        <authorList>
            <person name="Diamond S."/>
            <person name="Andeer P.F."/>
            <person name="Li Z."/>
            <person name="Crits-Christoph A."/>
            <person name="Burstein D."/>
            <person name="Anantharaman K."/>
            <person name="Lane K.R."/>
            <person name="Thomas B.C."/>
            <person name="Pan C."/>
            <person name="Northen T.R."/>
            <person name="Banfield J.F."/>
        </authorList>
    </citation>
    <scope>NUCLEOTIDE SEQUENCE [LARGE SCALE GENOMIC DNA]</scope>
    <source>
        <strain evidence="4">WS_3</strain>
    </source>
</reference>
<name>A0A538SH57_UNCEI</name>
<accession>A0A538SH57</accession>
<feature type="domain" description="Shikimate dehydrogenase substrate binding N-terminal" evidence="3">
    <location>
        <begin position="10"/>
        <end position="92"/>
    </location>
</feature>
<gene>
    <name evidence="4" type="ORF">E6K73_07345</name>
</gene>
<dbReference type="AlphaFoldDB" id="A0A538SH57"/>
<evidence type="ECO:0000259" key="3">
    <source>
        <dbReference type="Pfam" id="PF08501"/>
    </source>
</evidence>
<dbReference type="GO" id="GO:0005829">
    <property type="term" value="C:cytosol"/>
    <property type="evidence" value="ECO:0007669"/>
    <property type="project" value="TreeGrafter"/>
</dbReference>
<keyword evidence="2" id="KW-0057">Aromatic amino acid biosynthesis</keyword>
<dbReference type="PANTHER" id="PTHR21089:SF1">
    <property type="entry name" value="BIFUNCTIONAL 3-DEHYDROQUINATE DEHYDRATASE_SHIKIMATE DEHYDROGENASE, CHLOROPLASTIC"/>
    <property type="match status" value="1"/>
</dbReference>
<dbReference type="InterPro" id="IPR036291">
    <property type="entry name" value="NAD(P)-bd_dom_sf"/>
</dbReference>
<dbReference type="SUPFAM" id="SSF53223">
    <property type="entry name" value="Aminoacid dehydrogenase-like, N-terminal domain"/>
    <property type="match status" value="1"/>
</dbReference>
<organism evidence="4 5">
    <name type="scientific">Eiseniibacteriota bacterium</name>
    <dbReference type="NCBI Taxonomy" id="2212470"/>
    <lineage>
        <taxon>Bacteria</taxon>
        <taxon>Candidatus Eiseniibacteriota</taxon>
    </lineage>
</organism>
<sequence>MSEDLVRLAVLGDPLAFSLSPELHLAGLEALGLRGRSEALRTRAEDLGARLGELAQGGYRGVNLTAPLKERALAHLSRVSEAARRARSVNTVGFEGDGWWGDTTDGTGFVELLSSFGRRPARERVVLLGAGGSSRSLALALGGAGSRDIRVSAREPERAAEAWSRIPGIEWTRWGSPEERRALLGASLVVNCTPLGGPEGPAALERIGPRALLVDLRYDVQPTAWVRAARAAGREAYDGLGLLVFQARESLSLWTGLAVPLDPLARAVGWPR</sequence>
<dbReference type="GO" id="GO:0019632">
    <property type="term" value="P:shikimate metabolic process"/>
    <property type="evidence" value="ECO:0007669"/>
    <property type="project" value="TreeGrafter"/>
</dbReference>
<dbReference type="EMBL" id="VBOT01000093">
    <property type="protein sequence ID" value="TMQ50709.1"/>
    <property type="molecule type" value="Genomic_DNA"/>
</dbReference>
<evidence type="ECO:0000256" key="2">
    <source>
        <dbReference type="ARBA" id="ARBA00023141"/>
    </source>
</evidence>